<dbReference type="RefSeq" id="XP_033385371.1">
    <property type="nucleotide sequence ID" value="XM_033530354.1"/>
</dbReference>
<sequence length="2089" mass="233910">MSQWKVKGYVQDSDEDEVDLENTLASASYPSQTTKPERVLDVTPTQPTPVYAQSNNSEKDQNDDYDEKAETLPEKAASCADNPPAISNPFGLELLSNSSDSDPLSEPPSDSELDVVFASPKRQVGVRVVIPQPEITPQDTDAYMIARSFRPRKPIQLHPYLIDGEKHRREWQGMGLRPIGRPKSPPRRSAQTEAESQEQEFDPGQSSPANRSISPITRRRRRSSSIEESPNNSPKSRNGNPGGEDLITSKSSYLVGSSSRKRTIDSSNTPLHTSKARVSVQTSKVRPRGTLAARVNDIWDVPQSPPYSSSPMLDGLPHSIRRNAGPSMATVLPGLQTPSTSSGRGSEFPLDLQPIVDSDSDSDSDPIVVPSTSRPGPIPIPIQSSEHGSSSSSEESSSEADNSTVLQNRKRIRGVLPASWLRFDKHAQEKRNTNIHAAASDSPTREQAEPQRGVARTITKRHESAYSASALSRSTQKPIVVLDDTDSEAETPSRNDLGHIARDVQNASRIAASLDDRYADDNLSDMENDHLHLFTLGSSSRKVATRKRKHQTKLIDAFENSKKPKFADDNPRAPRVSGTTRNSLPRKKQQTARRKSKAPDLSIVDIDQRSSQSSHDLPQFLKLALRAARKRPNQGRQSPRNKYVRLHTSADTQDANVMLRRWKRGDLKPKSPVKPSGSGLSTRQPLLERRSYQQKPAGPASSIIPSNEQRERAPQENQIEASGHRLDALGETAAPNSSGLPPISVSRPTVRLVSNSRRLILPSARRKTPTYRAAQLEGPESQYGRTGRKIAFERGLQQANKYFAPNLSDPSLNPQLARFLADDDAVRPVPKANKEDGGNTRNVETTKTRRALRKAPARRVDIETREYRQPSDPPLLEIIQGEDGEQSAPISTVELQGLGPFGTRYATNFDVSPLTVGTYFGSATFIGSEELYHALHFNDRNLDMPAGHYQIYHDGQTVDCGDWNDETYSQITSVTDSASTLLADLEPLDTERLGTLDKACQALSSFLRSLIKFFTSYLSFSDPVDRRSFAVNLRLYSESLFLKIRSVHDSTITPVSKTEKAPSSIRALTYLAVIVVQVRKIAQDAVVEPAVVEELTVLLKSISTLIVAYLADQGLPLIHQFLDQNKRYSIRESGIQDQDIVVESIVVCMHVLESQNIPNSSFWDLLSLELSTKSSNAIQVKTFDSVWAAAFTFLPIIEFDASGILVVNRRSSFSNDNWGFVRDLLKRLLQLYPESSRHNRNSLNEYTWNWKRCDPALNVLFDFFAKNGSPRFLEHLSENPSLDVEPNDNAFHIFLKCMAIGLHGLSVVYPEKKLRSIVFRWTPNHGRSYPKEQTLDADSLVALRNHHDLLSTLHWASPPKCRPRLSLLRGLVHHESSHREACRLNLSTDESYEALQPFASWHEEIMTQTLKQYRQAKTEADEYLKNSGREDTSEITAHMVRSTINKNQEQVIATLRDCIAGMLKAVKSHPAQALMKSFLTDSGLVKLLELTHLEDSRLTIVIRETLAVFREYAISQQQPIVEKDSQQTSDESQDYGDPVDWDDLDGMEQENTAPQSFDFIMTPLWSLLSNAFGAERAPDDNFLMDCVQTWILVANCRIKVGGGSWSEYGVWKWQSLRHTVQWRKFTPYFLASLIEGDAHAYDELRDEVLTTLLTCLAERDSLLRFQYKLLLAIIQVDSSHPLLDNLPFYRDESSGTFDVTSETLRARRRSLISSILANMRNNLHKTQIEHTEQAAQLRSKYASMLNEFMNAMKYNYEQLRQGTVATGSYVEFVQTVVQYLKQYTSDICPVNRFFEDSSSFPLPATDPHYVVGRLQGYAPKLVKPGIAKQLFTFIQTVTERAASDSQQPYLASQLITTLTDQSTSLTDRSALRNILLQGIFPAYIKSAFSSPMAFVVAQPILQSLGPILEAMLFDLRVMDGHNLQTNLGNFAENLTANYQVLERPYVLHALYLNLIIMTSALPILDYVAGRTGVTRQPPRLVSYISDLTICVAQVIHGQVPDIAPSFELPSTDLTEQYGEILSFSTKSLGSSLAKNWATDYGRVFFGQGRMRKEVIMDIGSLEEEQSRVTSAIEKWHSTVQWLFGDMEIS</sequence>
<evidence type="ECO:0000313" key="3">
    <source>
        <dbReference type="Proteomes" id="UP000799778"/>
    </source>
</evidence>
<feature type="region of interest" description="Disordered" evidence="1">
    <location>
        <begin position="166"/>
        <end position="285"/>
    </location>
</feature>
<evidence type="ECO:0000256" key="1">
    <source>
        <dbReference type="SAM" id="MobiDB-lite"/>
    </source>
</evidence>
<feature type="region of interest" description="Disordered" evidence="1">
    <location>
        <begin position="1520"/>
        <end position="1540"/>
    </location>
</feature>
<dbReference type="GO" id="GO:0000724">
    <property type="term" value="P:double-strand break repair via homologous recombination"/>
    <property type="evidence" value="ECO:0007669"/>
    <property type="project" value="TreeGrafter"/>
</dbReference>
<dbReference type="GO" id="GO:0031297">
    <property type="term" value="P:replication fork processing"/>
    <property type="evidence" value="ECO:0007669"/>
    <property type="project" value="InterPro"/>
</dbReference>
<evidence type="ECO:0000313" key="2">
    <source>
        <dbReference type="EMBL" id="KAF2017032.1"/>
    </source>
</evidence>
<feature type="region of interest" description="Disordered" evidence="1">
    <location>
        <begin position="301"/>
        <end position="410"/>
    </location>
</feature>
<organism evidence="2 3">
    <name type="scientific">Aaosphaeria arxii CBS 175.79</name>
    <dbReference type="NCBI Taxonomy" id="1450172"/>
    <lineage>
        <taxon>Eukaryota</taxon>
        <taxon>Fungi</taxon>
        <taxon>Dikarya</taxon>
        <taxon>Ascomycota</taxon>
        <taxon>Pezizomycotina</taxon>
        <taxon>Dothideomycetes</taxon>
        <taxon>Pleosporomycetidae</taxon>
        <taxon>Pleosporales</taxon>
        <taxon>Pleosporales incertae sedis</taxon>
        <taxon>Aaosphaeria</taxon>
    </lineage>
</organism>
<proteinExistence type="predicted"/>
<feature type="compositionally biased region" description="Basic and acidic residues" evidence="1">
    <location>
        <begin position="559"/>
        <end position="572"/>
    </location>
</feature>
<feature type="compositionally biased region" description="Low complexity" evidence="1">
    <location>
        <begin position="92"/>
        <end position="110"/>
    </location>
</feature>
<dbReference type="GO" id="GO:0035361">
    <property type="term" value="C:Cul8-RING ubiquitin ligase complex"/>
    <property type="evidence" value="ECO:0007669"/>
    <property type="project" value="TreeGrafter"/>
</dbReference>
<feature type="region of interest" description="Disordered" evidence="1">
    <location>
        <begin position="434"/>
        <end position="454"/>
    </location>
</feature>
<gene>
    <name evidence="2" type="ORF">BU24DRAFT_440161</name>
</gene>
<dbReference type="GO" id="GO:0005634">
    <property type="term" value="C:nucleus"/>
    <property type="evidence" value="ECO:0007669"/>
    <property type="project" value="InterPro"/>
</dbReference>
<keyword evidence="3" id="KW-1185">Reference proteome</keyword>
<feature type="compositionally biased region" description="Acidic residues" evidence="1">
    <location>
        <begin position="1531"/>
        <end position="1540"/>
    </location>
</feature>
<dbReference type="InterPro" id="IPR019021">
    <property type="entry name" value="Mms22"/>
</dbReference>
<dbReference type="OrthoDB" id="2386201at2759"/>
<dbReference type="GeneID" id="54287751"/>
<feature type="region of interest" description="Disordered" evidence="1">
    <location>
        <begin position="828"/>
        <end position="856"/>
    </location>
</feature>
<dbReference type="Pfam" id="PF09462">
    <property type="entry name" value="Mus7"/>
    <property type="match status" value="1"/>
</dbReference>
<feature type="compositionally biased region" description="Basic and acidic residues" evidence="1">
    <location>
        <begin position="57"/>
        <end position="73"/>
    </location>
</feature>
<feature type="compositionally biased region" description="Polar residues" evidence="1">
    <location>
        <begin position="248"/>
        <end position="258"/>
    </location>
</feature>
<feature type="compositionally biased region" description="Low complexity" evidence="1">
    <location>
        <begin position="384"/>
        <end position="395"/>
    </location>
</feature>
<dbReference type="PANTHER" id="PTHR28122">
    <property type="entry name" value="E3 UBIQUITIN-PROTEIN LIGASE SUBSTRATE RECEPTOR MMS22"/>
    <property type="match status" value="1"/>
</dbReference>
<name>A0A6A5XUY9_9PLEO</name>
<dbReference type="Proteomes" id="UP000799778">
    <property type="component" value="Unassembled WGS sequence"/>
</dbReference>
<feature type="region of interest" description="Disordered" evidence="1">
    <location>
        <begin position="1"/>
        <end position="112"/>
    </location>
</feature>
<dbReference type="PANTHER" id="PTHR28122:SF1">
    <property type="entry name" value="E3 UBIQUITIN-PROTEIN LIGASE SUBSTRATE RECEPTOR MMS22"/>
    <property type="match status" value="1"/>
</dbReference>
<feature type="compositionally biased region" description="Basic and acidic residues" evidence="1">
    <location>
        <begin position="828"/>
        <end position="838"/>
    </location>
</feature>
<feature type="compositionally biased region" description="Basic residues" evidence="1">
    <location>
        <begin position="543"/>
        <end position="552"/>
    </location>
</feature>
<feature type="compositionally biased region" description="Basic residues" evidence="1">
    <location>
        <begin position="584"/>
        <end position="596"/>
    </location>
</feature>
<feature type="region of interest" description="Disordered" evidence="1">
    <location>
        <begin position="540"/>
        <end position="717"/>
    </location>
</feature>
<reference evidence="2" key="1">
    <citation type="journal article" date="2020" name="Stud. Mycol.">
        <title>101 Dothideomycetes genomes: a test case for predicting lifestyles and emergence of pathogens.</title>
        <authorList>
            <person name="Haridas S."/>
            <person name="Albert R."/>
            <person name="Binder M."/>
            <person name="Bloem J."/>
            <person name="Labutti K."/>
            <person name="Salamov A."/>
            <person name="Andreopoulos B."/>
            <person name="Baker S."/>
            <person name="Barry K."/>
            <person name="Bills G."/>
            <person name="Bluhm B."/>
            <person name="Cannon C."/>
            <person name="Castanera R."/>
            <person name="Culley D."/>
            <person name="Daum C."/>
            <person name="Ezra D."/>
            <person name="Gonzalez J."/>
            <person name="Henrissat B."/>
            <person name="Kuo A."/>
            <person name="Liang C."/>
            <person name="Lipzen A."/>
            <person name="Lutzoni F."/>
            <person name="Magnuson J."/>
            <person name="Mondo S."/>
            <person name="Nolan M."/>
            <person name="Ohm R."/>
            <person name="Pangilinan J."/>
            <person name="Park H.-J."/>
            <person name="Ramirez L."/>
            <person name="Alfaro M."/>
            <person name="Sun H."/>
            <person name="Tritt A."/>
            <person name="Yoshinaga Y."/>
            <person name="Zwiers L.-H."/>
            <person name="Turgeon B."/>
            <person name="Goodwin S."/>
            <person name="Spatafora J."/>
            <person name="Crous P."/>
            <person name="Grigoriev I."/>
        </authorList>
    </citation>
    <scope>NUCLEOTIDE SEQUENCE</scope>
    <source>
        <strain evidence="2">CBS 175.79</strain>
    </source>
</reference>
<accession>A0A6A5XUY9</accession>
<evidence type="ECO:0008006" key="4">
    <source>
        <dbReference type="Google" id="ProtNLM"/>
    </source>
</evidence>
<dbReference type="EMBL" id="ML978068">
    <property type="protein sequence ID" value="KAF2017032.1"/>
    <property type="molecule type" value="Genomic_DNA"/>
</dbReference>
<feature type="compositionally biased region" description="Polar residues" evidence="1">
    <location>
        <begin position="23"/>
        <end position="34"/>
    </location>
</feature>
<protein>
    <recommendedName>
        <fullName evidence="4">Mus7/MMS22 family-domain-containing protein</fullName>
    </recommendedName>
</protein>